<accession>A0A9P3C004</accession>
<dbReference type="AlphaFoldDB" id="A0A9P3C004"/>
<name>A0A9P3C004_ASPVI</name>
<evidence type="ECO:0000313" key="1">
    <source>
        <dbReference type="EMBL" id="GIK05329.1"/>
    </source>
</evidence>
<dbReference type="RefSeq" id="XP_043128515.1">
    <property type="nucleotide sequence ID" value="XM_043272580.1"/>
</dbReference>
<keyword evidence="2" id="KW-1185">Reference proteome</keyword>
<reference evidence="1 2" key="1">
    <citation type="submission" date="2021-02" db="EMBL/GenBank/DDBJ databases">
        <title>Pan-genome distribution and transcriptional activeness of fungal secondary metabolism genes in Aspergillus section Fumigati.</title>
        <authorList>
            <person name="Takahashi H."/>
            <person name="Umemura M."/>
            <person name="Ninomiya A."/>
            <person name="Kusuya Y."/>
            <person name="Urayama S."/>
            <person name="Shimizu M."/>
            <person name="Watanabe A."/>
            <person name="Kamei K."/>
            <person name="Yaguchi T."/>
            <person name="Hagiwara D."/>
        </authorList>
    </citation>
    <scope>NUCLEOTIDE SEQUENCE [LARGE SCALE GENOMIC DNA]</scope>
    <source>
        <strain evidence="1 2">IFM 47045</strain>
    </source>
</reference>
<evidence type="ECO:0000313" key="2">
    <source>
        <dbReference type="Proteomes" id="UP000710440"/>
    </source>
</evidence>
<dbReference type="OrthoDB" id="5429442at2759"/>
<protein>
    <submittedName>
        <fullName evidence="1">Uncharacterized protein</fullName>
    </submittedName>
</protein>
<comment type="caution">
    <text evidence="1">The sequence shown here is derived from an EMBL/GenBank/DDBJ whole genome shotgun (WGS) entry which is preliminary data.</text>
</comment>
<gene>
    <name evidence="1" type="ORF">Aspvir_009436</name>
</gene>
<organism evidence="1 2">
    <name type="scientific">Aspergillus viridinutans</name>
    <dbReference type="NCBI Taxonomy" id="75553"/>
    <lineage>
        <taxon>Eukaryota</taxon>
        <taxon>Fungi</taxon>
        <taxon>Dikarya</taxon>
        <taxon>Ascomycota</taxon>
        <taxon>Pezizomycotina</taxon>
        <taxon>Eurotiomycetes</taxon>
        <taxon>Eurotiomycetidae</taxon>
        <taxon>Eurotiales</taxon>
        <taxon>Aspergillaceae</taxon>
        <taxon>Aspergillus</taxon>
        <taxon>Aspergillus subgen. Fumigati</taxon>
    </lineage>
</organism>
<dbReference type="GeneID" id="66937418"/>
<dbReference type="Proteomes" id="UP000710440">
    <property type="component" value="Unassembled WGS sequence"/>
</dbReference>
<dbReference type="EMBL" id="BOPL01000008">
    <property type="protein sequence ID" value="GIK05329.1"/>
    <property type="molecule type" value="Genomic_DNA"/>
</dbReference>
<proteinExistence type="predicted"/>
<sequence>MWAIADPSSSIRRIQIKTRSGEAILGQLKAPTVIVNVTDFNSMLYFQWNFSSGTMNLYTTEDPNNPDMKTFDLSGWTVAFRTSLSREAIPPSDPSYPGYVAKMDLPSSSIFSIAKLYIKSQESPGYYPEGSNFQGIDWSKESDATQNHFQQLRVVWMDAMSRGGLTNIAVMLQTEKPQTVNPLAPTFPPTSIDYSVYPWKDPVYPLPPSNNSNSNALCYLIMTSKETPPVPPQIAYTGTWVNTDPSEPGRGAILCMSDALFWESWLLPLLQVINRATQIQPYNPHLIPWEGHPGVTQSASASTSVTFTSGGQAFSITGKNAVSINCTSFGQWYSKSDMSFTMQYKLNFAVTRVDDGGLQILCTSSRVSKGPVSYHTENINWTPAWDVIGHMCQDSAGGSFERSLEVYRDNLLNDLAGVNKLILPGAGDYLCSNVMFTKPGALVTNLAYNGAAAPGEKIRIPDILKDAPPRQRGLAGATYSPPERVSLVSKSIPIVQDGHPDSI</sequence>